<comment type="caution">
    <text evidence="1">The sequence shown here is derived from an EMBL/GenBank/DDBJ whole genome shotgun (WGS) entry which is preliminary data.</text>
</comment>
<dbReference type="EMBL" id="VSRR010000966">
    <property type="protein sequence ID" value="MPC21329.1"/>
    <property type="molecule type" value="Genomic_DNA"/>
</dbReference>
<dbReference type="Proteomes" id="UP000324222">
    <property type="component" value="Unassembled WGS sequence"/>
</dbReference>
<evidence type="ECO:0000313" key="2">
    <source>
        <dbReference type="Proteomes" id="UP000324222"/>
    </source>
</evidence>
<reference evidence="1 2" key="1">
    <citation type="submission" date="2019-05" db="EMBL/GenBank/DDBJ databases">
        <title>Another draft genome of Portunus trituberculatus and its Hox gene families provides insights of decapod evolution.</title>
        <authorList>
            <person name="Jeong J.-H."/>
            <person name="Song I."/>
            <person name="Kim S."/>
            <person name="Choi T."/>
            <person name="Kim D."/>
            <person name="Ryu S."/>
            <person name="Kim W."/>
        </authorList>
    </citation>
    <scope>NUCLEOTIDE SEQUENCE [LARGE SCALE GENOMIC DNA]</scope>
    <source>
        <tissue evidence="1">Muscle</tissue>
    </source>
</reference>
<accession>A0A5B7DJR9</accession>
<name>A0A5B7DJR9_PORTR</name>
<organism evidence="1 2">
    <name type="scientific">Portunus trituberculatus</name>
    <name type="common">Swimming crab</name>
    <name type="synonym">Neptunus trituberculatus</name>
    <dbReference type="NCBI Taxonomy" id="210409"/>
    <lineage>
        <taxon>Eukaryota</taxon>
        <taxon>Metazoa</taxon>
        <taxon>Ecdysozoa</taxon>
        <taxon>Arthropoda</taxon>
        <taxon>Crustacea</taxon>
        <taxon>Multicrustacea</taxon>
        <taxon>Malacostraca</taxon>
        <taxon>Eumalacostraca</taxon>
        <taxon>Eucarida</taxon>
        <taxon>Decapoda</taxon>
        <taxon>Pleocyemata</taxon>
        <taxon>Brachyura</taxon>
        <taxon>Eubrachyura</taxon>
        <taxon>Portunoidea</taxon>
        <taxon>Portunidae</taxon>
        <taxon>Portuninae</taxon>
        <taxon>Portunus</taxon>
    </lineage>
</organism>
<protein>
    <submittedName>
        <fullName evidence="1">Uncharacterized protein</fullName>
    </submittedName>
</protein>
<gene>
    <name evidence="1" type="ORF">E2C01_014312</name>
</gene>
<keyword evidence="2" id="KW-1185">Reference proteome</keyword>
<sequence length="60" mass="6615">MTCNDLTYAARQFQGSVKSPCSTQAEQNARREEGPEVKVLVWRCSCHCRAAPRLGAAPPH</sequence>
<proteinExistence type="predicted"/>
<dbReference type="AlphaFoldDB" id="A0A5B7DJR9"/>
<evidence type="ECO:0000313" key="1">
    <source>
        <dbReference type="EMBL" id="MPC21329.1"/>
    </source>
</evidence>